<dbReference type="PANTHER" id="PTHR12302:SF26">
    <property type="entry name" value="BLR1266 PROTEIN"/>
    <property type="match status" value="1"/>
</dbReference>
<sequence length="231" mass="25578">MSFALVGVFSLIAGTTLGLTPDMTSYEKAASLPGGVSGLAHVVDGDTIRLNGEKIRLNGIDAPESDQTCFDDHTESYACGTQSGAYLKSLVGKNTLRCDGSERDKYGRLLATCYIGDRDINGEMVRSGWAVAFRRYSERYLSEENAAKAAKAGLWQGNFRMPWVWRQDQRVAVHDGNSCNIKGNISDSGRIYHLPGSRWYNATQINEKKGERWFCSELEALAAGWRSPRYD</sequence>
<dbReference type="PANTHER" id="PTHR12302">
    <property type="entry name" value="EBNA2 BINDING PROTEIN P100"/>
    <property type="match status" value="1"/>
</dbReference>
<proteinExistence type="predicted"/>
<dbReference type="EMBL" id="JAFLNC010000002">
    <property type="protein sequence ID" value="MBO0333646.1"/>
    <property type="molecule type" value="Genomic_DNA"/>
</dbReference>
<protein>
    <submittedName>
        <fullName evidence="2">Thermonuclease family protein</fullName>
    </submittedName>
</protein>
<evidence type="ECO:0000259" key="1">
    <source>
        <dbReference type="PROSITE" id="PS50830"/>
    </source>
</evidence>
<organism evidence="2 3">
    <name type="scientific">Sneathiella sedimenti</name>
    <dbReference type="NCBI Taxonomy" id="2816034"/>
    <lineage>
        <taxon>Bacteria</taxon>
        <taxon>Pseudomonadati</taxon>
        <taxon>Pseudomonadota</taxon>
        <taxon>Alphaproteobacteria</taxon>
        <taxon>Sneathiellales</taxon>
        <taxon>Sneathiellaceae</taxon>
        <taxon>Sneathiella</taxon>
    </lineage>
</organism>
<dbReference type="SUPFAM" id="SSF50199">
    <property type="entry name" value="Staphylococcal nuclease"/>
    <property type="match status" value="1"/>
</dbReference>
<keyword evidence="3" id="KW-1185">Reference proteome</keyword>
<dbReference type="InterPro" id="IPR016071">
    <property type="entry name" value="Staphylococal_nuclease_OB-fold"/>
</dbReference>
<comment type="caution">
    <text evidence="2">The sequence shown here is derived from an EMBL/GenBank/DDBJ whole genome shotgun (WGS) entry which is preliminary data.</text>
</comment>
<name>A0ABS3F584_9PROT</name>
<gene>
    <name evidence="2" type="ORF">J0X12_08480</name>
</gene>
<dbReference type="SMART" id="SM00318">
    <property type="entry name" value="SNc"/>
    <property type="match status" value="1"/>
</dbReference>
<dbReference type="Pfam" id="PF00565">
    <property type="entry name" value="SNase"/>
    <property type="match status" value="1"/>
</dbReference>
<feature type="domain" description="TNase-like" evidence="1">
    <location>
        <begin position="39"/>
        <end position="157"/>
    </location>
</feature>
<dbReference type="RefSeq" id="WP_207044219.1">
    <property type="nucleotide sequence ID" value="NZ_JAFLNC010000002.1"/>
</dbReference>
<accession>A0ABS3F584</accession>
<dbReference type="Gene3D" id="2.40.50.90">
    <property type="match status" value="1"/>
</dbReference>
<reference evidence="2 3" key="1">
    <citation type="submission" date="2021-03" db="EMBL/GenBank/DDBJ databases">
        <title>Sneathiella sp. CAU 1612 isolated from Kang Won-do.</title>
        <authorList>
            <person name="Kim W."/>
        </authorList>
    </citation>
    <scope>NUCLEOTIDE SEQUENCE [LARGE SCALE GENOMIC DNA]</scope>
    <source>
        <strain evidence="2 3">CAU 1612</strain>
    </source>
</reference>
<evidence type="ECO:0000313" key="2">
    <source>
        <dbReference type="EMBL" id="MBO0333646.1"/>
    </source>
</evidence>
<dbReference type="Proteomes" id="UP000664761">
    <property type="component" value="Unassembled WGS sequence"/>
</dbReference>
<dbReference type="PROSITE" id="PS50830">
    <property type="entry name" value="TNASE_3"/>
    <property type="match status" value="1"/>
</dbReference>
<dbReference type="InterPro" id="IPR035437">
    <property type="entry name" value="SNase_OB-fold_sf"/>
</dbReference>
<evidence type="ECO:0000313" key="3">
    <source>
        <dbReference type="Proteomes" id="UP000664761"/>
    </source>
</evidence>